<dbReference type="AlphaFoldDB" id="A0A8H6M311"/>
<protein>
    <submittedName>
        <fullName evidence="2">Uncharacterized protein</fullName>
    </submittedName>
</protein>
<organism evidence="2 3">
    <name type="scientific">Ephemerocybe angulata</name>
    <dbReference type="NCBI Taxonomy" id="980116"/>
    <lineage>
        <taxon>Eukaryota</taxon>
        <taxon>Fungi</taxon>
        <taxon>Dikarya</taxon>
        <taxon>Basidiomycota</taxon>
        <taxon>Agaricomycotina</taxon>
        <taxon>Agaricomycetes</taxon>
        <taxon>Agaricomycetidae</taxon>
        <taxon>Agaricales</taxon>
        <taxon>Agaricineae</taxon>
        <taxon>Psathyrellaceae</taxon>
        <taxon>Ephemerocybe</taxon>
    </lineage>
</organism>
<comment type="caution">
    <text evidence="2">The sequence shown here is derived from an EMBL/GenBank/DDBJ whole genome shotgun (WGS) entry which is preliminary data.</text>
</comment>
<evidence type="ECO:0000313" key="3">
    <source>
        <dbReference type="Proteomes" id="UP000521943"/>
    </source>
</evidence>
<dbReference type="PANTHER" id="PTHR31912">
    <property type="entry name" value="IP13529P"/>
    <property type="match status" value="1"/>
</dbReference>
<accession>A0A8H6M311</accession>
<name>A0A8H6M311_9AGAR</name>
<evidence type="ECO:0000256" key="1">
    <source>
        <dbReference type="SAM" id="MobiDB-lite"/>
    </source>
</evidence>
<feature type="region of interest" description="Disordered" evidence="1">
    <location>
        <begin position="1024"/>
        <end position="1053"/>
    </location>
</feature>
<dbReference type="OrthoDB" id="2246127at2759"/>
<keyword evidence="3" id="KW-1185">Reference proteome</keyword>
<dbReference type="Proteomes" id="UP000521943">
    <property type="component" value="Unassembled WGS sequence"/>
</dbReference>
<proteinExistence type="predicted"/>
<dbReference type="PANTHER" id="PTHR31912:SF34">
    <property type="entry name" value="NOTOCHORD-RELATED PROTEIN"/>
    <property type="match status" value="1"/>
</dbReference>
<dbReference type="EMBL" id="JACGCI010000057">
    <property type="protein sequence ID" value="KAF6750381.1"/>
    <property type="molecule type" value="Genomic_DNA"/>
</dbReference>
<gene>
    <name evidence="2" type="ORF">DFP72DRAFT_817831</name>
</gene>
<evidence type="ECO:0000313" key="2">
    <source>
        <dbReference type="EMBL" id="KAF6750381.1"/>
    </source>
</evidence>
<sequence>MRLQDLLGLDAEWFPWPDRLTCTLDILMHLPRSVFSKKQLELFLWLLSVNGIHGAPSVASMGEWCSNAQRLYGIDTLCYDGPLGHRYYVNSLSQIIAQEMSNPRVRPHLHFLPEDSGPRLSEARQAKRWLEEIPPELTTQSVRVGQHDFYLFEPTLVRGNQLCIPMRWFTRDDQTFAKCWGLEQVYLDQGAIGWRAVVKENLVYNANDLMMPFPELNQAIVAHPDYWKYIHDPDNADEEQRIRPWSYTHAGENRWRKAAQDAGASRVVAFPIWLYCDDTSGNLSKKWNCHNSWLFTPAGLPRSEAAKEYNVHFLCTSNLAPPLEMLDGIAEQLDDAQRDGIKAWDCEDNKPIIVIPVVLALLGDNPMQSEMASHIGLNGKMFCRVCKVSGDKGRGIPIPDFVPSQATTAATPSQMPVPSAVEREGILAAIVRRLKNFLSAHNPLRTRDETRNTLRSYWADATALGNMKGIEGKQTTTGIKDMFQQHFLNQLFDAPRAPPPGVPKQGALNAVVERLLGTKSVDEMINPVWRLKGLDAHQDTPVEILHVVLLGFVKYFWRDVVKNQVPKTDEAAREILISRLNSVDVSGLGISPLAGGTLVKYGNSLVGRDFRAIAQVAPFVLKGLVSEPCYEAWKALSRLVPLVWQPEIPNIDEHLNQLHYEINQFLIRTARWTPGWFNKPKFHIIVHLPNHIQRFGPAILFATEAFESFNSVIRAKSVHSNRQAPSRDIALAFAQGNRVRHLLSGGFVLKVTRDCFHRDARTKITTTPPTFSQNMNHWKRTGPGAMSLLEYPITSYLGLLPRSTRNPAIPYSATQSSRISPNASSPGDLFWPCSACVLQSDDACTVNSFVLARDLAGTFVGRVLEILQRQNDFSGDPVALLIQRYTRPPMASSYGMPYLEGTPQSCVTRYSDVLCTVNTQHACAELGCSNTGTETIREERHTSTKTRKILVHHYPPDNPRQEVLNMAQMRDTRHLQPFGIVSPALVQETELRESANAHYVQKLSKKAASDLKKSMDGILGIKKTRKRRRVAEPAPPTTAHPLRNPVIDALRRS</sequence>
<reference evidence="2 3" key="1">
    <citation type="submission" date="2020-07" db="EMBL/GenBank/DDBJ databases">
        <title>Comparative genomics of pyrophilous fungi reveals a link between fire events and developmental genes.</title>
        <authorList>
            <consortium name="DOE Joint Genome Institute"/>
            <person name="Steindorff A.S."/>
            <person name="Carver A."/>
            <person name="Calhoun S."/>
            <person name="Stillman K."/>
            <person name="Liu H."/>
            <person name="Lipzen A."/>
            <person name="Pangilinan J."/>
            <person name="Labutti K."/>
            <person name="Bruns T.D."/>
            <person name="Grigoriev I.V."/>
        </authorList>
    </citation>
    <scope>NUCLEOTIDE SEQUENCE [LARGE SCALE GENOMIC DNA]</scope>
    <source>
        <strain evidence="2 3">CBS 144469</strain>
    </source>
</reference>